<proteinExistence type="predicted"/>
<keyword evidence="2" id="KW-1185">Reference proteome</keyword>
<dbReference type="AlphaFoldDB" id="A0A1W1W2E4"/>
<gene>
    <name evidence="1" type="ORF">SAMN00120144_0263</name>
</gene>
<dbReference type="RefSeq" id="WP_084447309.1">
    <property type="nucleotide sequence ID" value="NZ_FWWW01000091.1"/>
</dbReference>
<evidence type="ECO:0000313" key="1">
    <source>
        <dbReference type="EMBL" id="SMB99561.1"/>
    </source>
</evidence>
<dbReference type="NCBIfam" id="NF035938">
    <property type="entry name" value="EboA_domain"/>
    <property type="match status" value="1"/>
</dbReference>
<dbReference type="InterPro" id="IPR047715">
    <property type="entry name" value="EboA_dom"/>
</dbReference>
<protein>
    <recommendedName>
        <fullName evidence="3">ERAP1-like C-terminal domain-containing protein</fullName>
    </recommendedName>
</protein>
<organism evidence="1 2">
    <name type="scientific">Hymenobacter roseosalivarius DSM 11622</name>
    <dbReference type="NCBI Taxonomy" id="645990"/>
    <lineage>
        <taxon>Bacteria</taxon>
        <taxon>Pseudomonadati</taxon>
        <taxon>Bacteroidota</taxon>
        <taxon>Cytophagia</taxon>
        <taxon>Cytophagales</taxon>
        <taxon>Hymenobacteraceae</taxon>
        <taxon>Hymenobacter</taxon>
    </lineage>
</organism>
<reference evidence="1 2" key="1">
    <citation type="submission" date="2017-04" db="EMBL/GenBank/DDBJ databases">
        <authorList>
            <person name="Afonso C.L."/>
            <person name="Miller P.J."/>
            <person name="Scott M.A."/>
            <person name="Spackman E."/>
            <person name="Goraichik I."/>
            <person name="Dimitrov K.M."/>
            <person name="Suarez D.L."/>
            <person name="Swayne D.E."/>
        </authorList>
    </citation>
    <scope>NUCLEOTIDE SEQUENCE [LARGE SCALE GENOMIC DNA]</scope>
    <source>
        <strain evidence="1 2">DSM 11622</strain>
    </source>
</reference>
<dbReference type="EMBL" id="FWWW01000091">
    <property type="protein sequence ID" value="SMB99561.1"/>
    <property type="molecule type" value="Genomic_DNA"/>
</dbReference>
<evidence type="ECO:0008006" key="3">
    <source>
        <dbReference type="Google" id="ProtNLM"/>
    </source>
</evidence>
<evidence type="ECO:0000313" key="2">
    <source>
        <dbReference type="Proteomes" id="UP000192266"/>
    </source>
</evidence>
<dbReference type="OrthoDB" id="325673at2"/>
<name>A0A1W1W2E4_9BACT</name>
<sequence length="289" mass="32263">MTDKHSQDYLVAVLTLHLPERGQVWLRTQLENPLPEKALYLAFSLVPRFTGKHPLPLTGSQLQEAGQLRLGFNPEGWTADQATRTLLLLRVAHQSPAEYSAVINRLFKTADLNELAALYAALPLLPYPETHVLRAAEGVRTTMTSVFDAIALGNPYPYDYLPQEAWNQLVLKAVFNARPLYRIYGLDQRRNEPLAHMLLDYAHERWAAGRTLTPEVWRLVGPYLTADSLPDVRRLLHSDDALQVQAGTLALAESRLPAALALLSEASGTQVVGQERAARWERIGAQAYG</sequence>
<dbReference type="STRING" id="645990.SAMN00120144_0263"/>
<dbReference type="Proteomes" id="UP000192266">
    <property type="component" value="Unassembled WGS sequence"/>
</dbReference>
<accession>A0A1W1W2E4</accession>